<keyword evidence="3" id="KW-1185">Reference proteome</keyword>
<feature type="compositionally biased region" description="Polar residues" evidence="1">
    <location>
        <begin position="247"/>
        <end position="259"/>
    </location>
</feature>
<protein>
    <recommendedName>
        <fullName evidence="4">DUF4806 domain-containing protein</fullName>
    </recommendedName>
</protein>
<gene>
    <name evidence="2" type="ORF">FWK35_00029348</name>
</gene>
<organism evidence="2 3">
    <name type="scientific">Aphis craccivora</name>
    <name type="common">Cowpea aphid</name>
    <dbReference type="NCBI Taxonomy" id="307492"/>
    <lineage>
        <taxon>Eukaryota</taxon>
        <taxon>Metazoa</taxon>
        <taxon>Ecdysozoa</taxon>
        <taxon>Arthropoda</taxon>
        <taxon>Hexapoda</taxon>
        <taxon>Insecta</taxon>
        <taxon>Pterygota</taxon>
        <taxon>Neoptera</taxon>
        <taxon>Paraneoptera</taxon>
        <taxon>Hemiptera</taxon>
        <taxon>Sternorrhyncha</taxon>
        <taxon>Aphidomorpha</taxon>
        <taxon>Aphidoidea</taxon>
        <taxon>Aphididae</taxon>
        <taxon>Aphidini</taxon>
        <taxon>Aphis</taxon>
        <taxon>Aphis</taxon>
    </lineage>
</organism>
<dbReference type="AlphaFoldDB" id="A0A6G0YX46"/>
<reference evidence="2 3" key="1">
    <citation type="submission" date="2019-08" db="EMBL/GenBank/DDBJ databases">
        <title>Whole genome of Aphis craccivora.</title>
        <authorList>
            <person name="Voronova N.V."/>
            <person name="Shulinski R.S."/>
            <person name="Bandarenka Y.V."/>
            <person name="Zhorov D.G."/>
            <person name="Warner D."/>
        </authorList>
    </citation>
    <scope>NUCLEOTIDE SEQUENCE [LARGE SCALE GENOMIC DNA]</scope>
    <source>
        <strain evidence="2">180601</strain>
        <tissue evidence="2">Whole Body</tissue>
    </source>
</reference>
<evidence type="ECO:0000256" key="1">
    <source>
        <dbReference type="SAM" id="MobiDB-lite"/>
    </source>
</evidence>
<evidence type="ECO:0000313" key="2">
    <source>
        <dbReference type="EMBL" id="KAF0762698.1"/>
    </source>
</evidence>
<sequence length="477" mass="54400">MYVHFVVLQFRDGLEIVNKNWIIDENNYFYPLGVKNKNDYFKLLNSMVRPGYHNDKYNWVPHYTFKIYGSDDVFEKAMSKLALVKHYNNVIYGADSKKSCKCNGCVNKYYSPPTSPEEINSHIFKNKKNSVPKSRLLKFLTPPPCFMHKPTTVPFPFHNSITTIVGTKELSADNLNKNVPTTSTQNLTTTINHYPKKEGDAPVSKLSTCIVPSSGSTKFKPFTAKFPPKSTTGTRKISGGTIKDNKPGSSTQSTTYPKNNLIPQLGMSVPTIDVSDPTNTLFKKIVNFEQIITDINLKITRSLANQEKIFNLIEELNRKTLAEKCVNNKVTAEFEDDFTSNFPLKTFDDVLELEKLLIENQNYKLLKTKLLSYSGADLKSLTINILTRLFTNNVAAKIILSSSNIKRSPTLDGMFKIKLQNKIIYKLIIGIENCMEKYLNVPNYDDCKVLMQTFKCTEEQIKVPIRNWLKQAKEKKQ</sequence>
<name>A0A6G0YX46_APHCR</name>
<comment type="caution">
    <text evidence="2">The sequence shown here is derived from an EMBL/GenBank/DDBJ whole genome shotgun (WGS) entry which is preliminary data.</text>
</comment>
<accession>A0A6G0YX46</accession>
<feature type="region of interest" description="Disordered" evidence="1">
    <location>
        <begin position="221"/>
        <end position="259"/>
    </location>
</feature>
<evidence type="ECO:0008006" key="4">
    <source>
        <dbReference type="Google" id="ProtNLM"/>
    </source>
</evidence>
<dbReference type="EMBL" id="VUJU01002069">
    <property type="protein sequence ID" value="KAF0762698.1"/>
    <property type="molecule type" value="Genomic_DNA"/>
</dbReference>
<evidence type="ECO:0000313" key="3">
    <source>
        <dbReference type="Proteomes" id="UP000478052"/>
    </source>
</evidence>
<dbReference type="OrthoDB" id="6606676at2759"/>
<dbReference type="Proteomes" id="UP000478052">
    <property type="component" value="Unassembled WGS sequence"/>
</dbReference>
<feature type="compositionally biased region" description="Low complexity" evidence="1">
    <location>
        <begin position="221"/>
        <end position="232"/>
    </location>
</feature>
<proteinExistence type="predicted"/>